<dbReference type="AlphaFoldDB" id="X1SRT8"/>
<accession>X1SRT8</accession>
<organism evidence="1">
    <name type="scientific">marine sediment metagenome</name>
    <dbReference type="NCBI Taxonomy" id="412755"/>
    <lineage>
        <taxon>unclassified sequences</taxon>
        <taxon>metagenomes</taxon>
        <taxon>ecological metagenomes</taxon>
    </lineage>
</organism>
<evidence type="ECO:0000313" key="1">
    <source>
        <dbReference type="EMBL" id="GAI95797.1"/>
    </source>
</evidence>
<sequence length="90" mass="9819">MGKKKGSNSPALTEAQKLQAKKDAFTRVVPQRVDNAIKAIRLVSQCASPNYSSTDIQKQAIIVAIENEVKLLKEFFKGNGKQSGGFKLPD</sequence>
<proteinExistence type="predicted"/>
<reference evidence="1" key="1">
    <citation type="journal article" date="2014" name="Front. Microbiol.">
        <title>High frequency of phylogenetically diverse reductive dehalogenase-homologous genes in deep subseafloor sedimentary metagenomes.</title>
        <authorList>
            <person name="Kawai M."/>
            <person name="Futagami T."/>
            <person name="Toyoda A."/>
            <person name="Takaki Y."/>
            <person name="Nishi S."/>
            <person name="Hori S."/>
            <person name="Arai W."/>
            <person name="Tsubouchi T."/>
            <person name="Morono Y."/>
            <person name="Uchiyama I."/>
            <person name="Ito T."/>
            <person name="Fujiyama A."/>
            <person name="Inagaki F."/>
            <person name="Takami H."/>
        </authorList>
    </citation>
    <scope>NUCLEOTIDE SEQUENCE</scope>
    <source>
        <strain evidence="1">Expedition CK06-06</strain>
    </source>
</reference>
<protein>
    <submittedName>
        <fullName evidence="1">Uncharacterized protein</fullName>
    </submittedName>
</protein>
<dbReference type="EMBL" id="BARW01016842">
    <property type="protein sequence ID" value="GAI95797.1"/>
    <property type="molecule type" value="Genomic_DNA"/>
</dbReference>
<name>X1SRT8_9ZZZZ</name>
<gene>
    <name evidence="1" type="ORF">S12H4_29232</name>
</gene>
<comment type="caution">
    <text evidence="1">The sequence shown here is derived from an EMBL/GenBank/DDBJ whole genome shotgun (WGS) entry which is preliminary data.</text>
</comment>